<evidence type="ECO:0000259" key="4">
    <source>
        <dbReference type="Pfam" id="PF12804"/>
    </source>
</evidence>
<dbReference type="CDD" id="cd02523">
    <property type="entry name" value="PC_cytidylyltransferase"/>
    <property type="match status" value="1"/>
</dbReference>
<dbReference type="Gene3D" id="3.90.550.10">
    <property type="entry name" value="Spore Coat Polysaccharide Biosynthesis Protein SpsA, Chain A"/>
    <property type="match status" value="1"/>
</dbReference>
<dbReference type="PANTHER" id="PTHR43584:SF8">
    <property type="entry name" value="N-ACETYLMURAMATE ALPHA-1-PHOSPHATE URIDYLYLTRANSFERASE"/>
    <property type="match status" value="1"/>
</dbReference>
<gene>
    <name evidence="5" type="ORF">LZ016_07070</name>
</gene>
<sequence>MKAIILSAGQGSRLGHLVDGRPKCLIEFNGRTLLDRQLDTLEANGVHEAVVVTGFHDELVNAAIAARSGGPKVRTIYNPFYKVADNTGSLYMAREELSGDCLVWNGDTLVSRDLMAKVVGNTRSGICVTIDRKDSYDDDDMKVVAADDGSLRAIGKRISEGVNAESIGLLAFRAGGAEQFRNAIEKAMRTTEGTTIWYLRVIHHLAQSGEVWTLDINGSEWGEVDFPPDVEAAQQLTARWDAAKVTAAA</sequence>
<organism evidence="5 6">
    <name type="scientific">Sphingomonas telluris</name>
    <dbReference type="NCBI Taxonomy" id="2907998"/>
    <lineage>
        <taxon>Bacteria</taxon>
        <taxon>Pseudomonadati</taxon>
        <taxon>Pseudomonadota</taxon>
        <taxon>Alphaproteobacteria</taxon>
        <taxon>Sphingomonadales</taxon>
        <taxon>Sphingomonadaceae</taxon>
        <taxon>Sphingomonas</taxon>
    </lineage>
</organism>
<keyword evidence="2 5" id="KW-0548">Nucleotidyltransferase</keyword>
<keyword evidence="1" id="KW-0808">Transferase</keyword>
<dbReference type="GO" id="GO:0016779">
    <property type="term" value="F:nucleotidyltransferase activity"/>
    <property type="evidence" value="ECO:0007669"/>
    <property type="project" value="UniProtKB-KW"/>
</dbReference>
<feature type="domain" description="MobA-like NTP transferase" evidence="4">
    <location>
        <begin position="3"/>
        <end position="126"/>
    </location>
</feature>
<proteinExistence type="predicted"/>
<keyword evidence="6" id="KW-1185">Reference proteome</keyword>
<evidence type="ECO:0000313" key="6">
    <source>
        <dbReference type="Proteomes" id="UP001203058"/>
    </source>
</evidence>
<protein>
    <submittedName>
        <fullName evidence="5">Phosphocholine cytidylyltransferase family protein</fullName>
    </submittedName>
</protein>
<dbReference type="Pfam" id="PF12804">
    <property type="entry name" value="NTP_transf_3"/>
    <property type="match status" value="1"/>
</dbReference>
<reference evidence="5 6" key="1">
    <citation type="submission" date="2022-03" db="EMBL/GenBank/DDBJ databases">
        <authorList>
            <person name="Jo J.-H."/>
            <person name="Im W.-T."/>
        </authorList>
    </citation>
    <scope>NUCLEOTIDE SEQUENCE [LARGE SCALE GENOMIC DNA]</scope>
    <source>
        <strain evidence="5 6">SM33</strain>
    </source>
</reference>
<dbReference type="SUPFAM" id="SSF53448">
    <property type="entry name" value="Nucleotide-diphospho-sugar transferases"/>
    <property type="match status" value="1"/>
</dbReference>
<evidence type="ECO:0000313" key="5">
    <source>
        <dbReference type="EMBL" id="MCH8615859.1"/>
    </source>
</evidence>
<keyword evidence="3" id="KW-0460">Magnesium</keyword>
<dbReference type="InterPro" id="IPR029044">
    <property type="entry name" value="Nucleotide-diphossugar_trans"/>
</dbReference>
<dbReference type="Proteomes" id="UP001203058">
    <property type="component" value="Unassembled WGS sequence"/>
</dbReference>
<dbReference type="PANTHER" id="PTHR43584">
    <property type="entry name" value="NUCLEOTIDYL TRANSFERASE"/>
    <property type="match status" value="1"/>
</dbReference>
<name>A0ABS9VMX4_9SPHN</name>
<dbReference type="InterPro" id="IPR025877">
    <property type="entry name" value="MobA-like_NTP_Trfase"/>
</dbReference>
<dbReference type="RefSeq" id="WP_241446695.1">
    <property type="nucleotide sequence ID" value="NZ_JAKZHW010000001.1"/>
</dbReference>
<accession>A0ABS9VMX4</accession>
<dbReference type="InterPro" id="IPR050065">
    <property type="entry name" value="GlmU-like"/>
</dbReference>
<evidence type="ECO:0000256" key="1">
    <source>
        <dbReference type="ARBA" id="ARBA00022679"/>
    </source>
</evidence>
<evidence type="ECO:0000256" key="2">
    <source>
        <dbReference type="ARBA" id="ARBA00022695"/>
    </source>
</evidence>
<evidence type="ECO:0000256" key="3">
    <source>
        <dbReference type="ARBA" id="ARBA00022842"/>
    </source>
</evidence>
<dbReference type="EMBL" id="JAKZHW010000001">
    <property type="protein sequence ID" value="MCH8615859.1"/>
    <property type="molecule type" value="Genomic_DNA"/>
</dbReference>
<comment type="caution">
    <text evidence="5">The sequence shown here is derived from an EMBL/GenBank/DDBJ whole genome shotgun (WGS) entry which is preliminary data.</text>
</comment>